<feature type="domain" description="Histidine kinase" evidence="14">
    <location>
        <begin position="811"/>
        <end position="1028"/>
    </location>
</feature>
<evidence type="ECO:0000256" key="6">
    <source>
        <dbReference type="ARBA" id="ARBA00022777"/>
    </source>
</evidence>
<dbReference type="InterPro" id="IPR011123">
    <property type="entry name" value="Y_Y_Y"/>
</dbReference>
<evidence type="ECO:0000256" key="4">
    <source>
        <dbReference type="ARBA" id="ARBA00022679"/>
    </source>
</evidence>
<dbReference type="InterPro" id="IPR003594">
    <property type="entry name" value="HATPase_dom"/>
</dbReference>
<dbReference type="InterPro" id="IPR036890">
    <property type="entry name" value="HATPase_C_sf"/>
</dbReference>
<keyword evidence="12" id="KW-0472">Membrane</keyword>
<evidence type="ECO:0000256" key="7">
    <source>
        <dbReference type="ARBA" id="ARBA00022840"/>
    </source>
</evidence>
<dbReference type="Gene3D" id="1.10.10.60">
    <property type="entry name" value="Homeodomain-like"/>
    <property type="match status" value="1"/>
</dbReference>
<feature type="transmembrane region" description="Helical" evidence="12">
    <location>
        <begin position="765"/>
        <end position="785"/>
    </location>
</feature>
<dbReference type="Gene3D" id="3.30.565.10">
    <property type="entry name" value="Histidine kinase-like ATPase, C-terminal domain"/>
    <property type="match status" value="1"/>
</dbReference>
<feature type="domain" description="Response regulatory" evidence="15">
    <location>
        <begin position="1045"/>
        <end position="1160"/>
    </location>
</feature>
<gene>
    <name evidence="16" type="ORF">NBRC110019_29330</name>
</gene>
<feature type="domain" description="HTH araC/xylS-type" evidence="13">
    <location>
        <begin position="1192"/>
        <end position="1291"/>
    </location>
</feature>
<dbReference type="Pfam" id="PF07494">
    <property type="entry name" value="Reg_prop"/>
    <property type="match status" value="1"/>
</dbReference>
<dbReference type="FunFam" id="3.30.565.10:FF:000037">
    <property type="entry name" value="Hybrid sensor histidine kinase/response regulator"/>
    <property type="match status" value="1"/>
</dbReference>
<evidence type="ECO:0000256" key="8">
    <source>
        <dbReference type="ARBA" id="ARBA00023012"/>
    </source>
</evidence>
<sequence>MLIATMGFTQNLVFSPVEGREQLNEEKIRNIIQLKDGRLGVFTEGMLNLYDGSGFKTIPIDDANTISLKNYTGFHHSYLEGNRLWFKNQGKLAIVNLEKERAMIDPATLLQELGFEEELIDLYIDPSEHIWGLTHDFSLVRKIHDLSGVTTFLEDVRPLGNPQDVLFDVVSSAAKTYLIYKSGLIREFDTKSGKELFYTSLVSREMGFNNWVHVTWVHNKLYIVRGGYYKGQLVCFDTQNHQVEVLLEANDYWLNCFAANKKGDFYMSCRKGLRYFQAGDHTGHLMEKMPLKEGEYIRTEISTIYFDNQDGFWAGTLNKGLFYYHPNRFRFKRYEKDFFEDVEAGEMQVNCFEEYDSHTLVVGTSQGLYQIAHNGHKLFKPVILKAGMECNSMYKDRKGMIWIGTSDGLYRMTPEAVITKVFSEPVNCLYSGDDQALYVGTATQGIWQVTPTEAVVVITELTKEISNVKQILTYNGQFMGLSQSGPFLLDKDTSHPEFPLGKAVQRFPMFQYVNHKYTCLLNDSDNDLWLGTYDGLTLWSTQEQKLYTIHTDQGLVNNSIKAIIEDQDHSFWVTTSMGISHLYKKAVDSGYVFEIQNFNTYNGLIDHAFAERAVFLTSAGVLYAGGIEGMNMLPTSKKNDQLNLHPILLSLKIFGKSKDLGIQELGITYTNSVELRYNQNFFTISFSGLNYINPLQTYYRFKLEGIDEDWREKKTMLGNGEANYTGIPPGDYNFHLQASADGMNWSDTTDSLHLYIAPPFWKTPWAYTAYVLLGGLVIMVTVVYFNKKMALRRQHAQNHAIEVAKSEFITNISHELRTPLTLVITPLRALILKINDLVLKKELLQINNNAQLLLDVVNQLLAFKKLDSGKETLQLQFYENLLCIEELAEQYRDFALQKGISFKIDVSQEAIAIFIDRQKVCRIVANLLSNALKYTSSGGQITVKAIVDKGQKLLTMEVSDTGIGIDANEQQKIFDRFYQAKNQKGSLPGSGLGLFMVKEYALLHHGTIHIKSVVGKGTTFTVTLSVGQEAPKHYLSEKEAVANETLLIADDNAGFRDYLKSELGMHYNVIVCCNGQEALEQTLLHSPDLVISDVMMPELTGAEFCKSLRNEVSISHIPVILLTGRTSDQARLEGYESGADAYLVKPFDIQVLRMRIEKLLELTRSRRKAFVEATIVETDRVATNSLDKSILNRALVHVYHNLKNPDYSVEKFSSDMFMDRTGLYRKLIALTGLSPTAFIRNIRLKKAAELLLQTSTSITAIAEETGFNSVSYFTKCFHEVYSKTPSQFRAERVS</sequence>
<dbReference type="PANTHER" id="PTHR43547">
    <property type="entry name" value="TWO-COMPONENT HISTIDINE KINASE"/>
    <property type="match status" value="1"/>
</dbReference>
<accession>A0A9W6B8W6</accession>
<keyword evidence="3 11" id="KW-0597">Phosphoprotein</keyword>
<dbReference type="InterPro" id="IPR011006">
    <property type="entry name" value="CheY-like_superfamily"/>
</dbReference>
<dbReference type="Pfam" id="PF02518">
    <property type="entry name" value="HATPase_c"/>
    <property type="match status" value="1"/>
</dbReference>
<dbReference type="EMBL" id="BRVP01000027">
    <property type="protein sequence ID" value="GLB53892.1"/>
    <property type="molecule type" value="Genomic_DNA"/>
</dbReference>
<dbReference type="InterPro" id="IPR003661">
    <property type="entry name" value="HisK_dim/P_dom"/>
</dbReference>
<dbReference type="Gene3D" id="2.130.10.10">
    <property type="entry name" value="YVTN repeat-like/Quinoprotein amine dehydrogenase"/>
    <property type="match status" value="2"/>
</dbReference>
<dbReference type="SMART" id="SM00448">
    <property type="entry name" value="REC"/>
    <property type="match status" value="1"/>
</dbReference>
<dbReference type="SUPFAM" id="SSF63829">
    <property type="entry name" value="Calcium-dependent phosphotriesterase"/>
    <property type="match status" value="2"/>
</dbReference>
<evidence type="ECO:0000256" key="12">
    <source>
        <dbReference type="SAM" id="Phobius"/>
    </source>
</evidence>
<dbReference type="PROSITE" id="PS50109">
    <property type="entry name" value="HIS_KIN"/>
    <property type="match status" value="1"/>
</dbReference>
<dbReference type="SUPFAM" id="SSF46689">
    <property type="entry name" value="Homeodomain-like"/>
    <property type="match status" value="1"/>
</dbReference>
<dbReference type="Gene3D" id="2.60.40.10">
    <property type="entry name" value="Immunoglobulins"/>
    <property type="match status" value="1"/>
</dbReference>
<dbReference type="Gene3D" id="3.40.50.2300">
    <property type="match status" value="1"/>
</dbReference>
<dbReference type="PROSITE" id="PS50110">
    <property type="entry name" value="RESPONSE_REGULATORY"/>
    <property type="match status" value="1"/>
</dbReference>
<protein>
    <recommendedName>
        <fullName evidence="2">histidine kinase</fullName>
        <ecNumber evidence="2">2.7.13.3</ecNumber>
    </recommendedName>
</protein>
<dbReference type="SMART" id="SM00387">
    <property type="entry name" value="HATPase_c"/>
    <property type="match status" value="1"/>
</dbReference>
<evidence type="ECO:0000259" key="14">
    <source>
        <dbReference type="PROSITE" id="PS50109"/>
    </source>
</evidence>
<keyword evidence="17" id="KW-1185">Reference proteome</keyword>
<dbReference type="SUPFAM" id="SSF52172">
    <property type="entry name" value="CheY-like"/>
    <property type="match status" value="1"/>
</dbReference>
<evidence type="ECO:0000256" key="10">
    <source>
        <dbReference type="ARBA" id="ARBA00023163"/>
    </source>
</evidence>
<dbReference type="CDD" id="cd00082">
    <property type="entry name" value="HisKA"/>
    <property type="match status" value="1"/>
</dbReference>
<dbReference type="InterPro" id="IPR001789">
    <property type="entry name" value="Sig_transdc_resp-reg_receiver"/>
</dbReference>
<dbReference type="SMART" id="SM00342">
    <property type="entry name" value="HTH_ARAC"/>
    <property type="match status" value="1"/>
</dbReference>
<dbReference type="Pfam" id="PF00072">
    <property type="entry name" value="Response_reg"/>
    <property type="match status" value="1"/>
</dbReference>
<dbReference type="GO" id="GO:0005524">
    <property type="term" value="F:ATP binding"/>
    <property type="evidence" value="ECO:0007669"/>
    <property type="project" value="UniProtKB-KW"/>
</dbReference>
<reference evidence="16" key="1">
    <citation type="submission" date="2022-07" db="EMBL/GenBank/DDBJ databases">
        <title>Taxonomy of Novel Oxalotrophic and Methylotrophic Bacteria.</title>
        <authorList>
            <person name="Sahin N."/>
            <person name="Tani A."/>
        </authorList>
    </citation>
    <scope>NUCLEOTIDE SEQUENCE</scope>
    <source>
        <strain evidence="16">AM327</strain>
    </source>
</reference>
<keyword evidence="12" id="KW-0812">Transmembrane</keyword>
<dbReference type="InterPro" id="IPR013783">
    <property type="entry name" value="Ig-like_fold"/>
</dbReference>
<organism evidence="16 17">
    <name type="scientific">Neptunitalea chrysea</name>
    <dbReference type="NCBI Taxonomy" id="1647581"/>
    <lineage>
        <taxon>Bacteria</taxon>
        <taxon>Pseudomonadati</taxon>
        <taxon>Bacteroidota</taxon>
        <taxon>Flavobacteriia</taxon>
        <taxon>Flavobacteriales</taxon>
        <taxon>Flavobacteriaceae</taxon>
        <taxon>Neptunitalea</taxon>
    </lineage>
</organism>
<keyword evidence="9" id="KW-0805">Transcription regulation</keyword>
<dbReference type="InterPro" id="IPR011110">
    <property type="entry name" value="Reg_prop"/>
</dbReference>
<dbReference type="SUPFAM" id="SSF55874">
    <property type="entry name" value="ATPase domain of HSP90 chaperone/DNA topoisomerase II/histidine kinase"/>
    <property type="match status" value="1"/>
</dbReference>
<dbReference type="CDD" id="cd17574">
    <property type="entry name" value="REC_OmpR"/>
    <property type="match status" value="1"/>
</dbReference>
<evidence type="ECO:0000256" key="1">
    <source>
        <dbReference type="ARBA" id="ARBA00000085"/>
    </source>
</evidence>
<name>A0A9W6B8W6_9FLAO</name>
<dbReference type="PANTHER" id="PTHR43547:SF2">
    <property type="entry name" value="HYBRID SIGNAL TRANSDUCTION HISTIDINE KINASE C"/>
    <property type="match status" value="1"/>
</dbReference>
<dbReference type="InterPro" id="IPR004358">
    <property type="entry name" value="Sig_transdc_His_kin-like_C"/>
</dbReference>
<evidence type="ECO:0000313" key="17">
    <source>
        <dbReference type="Proteomes" id="UP001143545"/>
    </source>
</evidence>
<dbReference type="SMART" id="SM00388">
    <property type="entry name" value="HisKA"/>
    <property type="match status" value="1"/>
</dbReference>
<keyword evidence="7" id="KW-0067">ATP-binding</keyword>
<dbReference type="Pfam" id="PF00512">
    <property type="entry name" value="HisKA"/>
    <property type="match status" value="1"/>
</dbReference>
<comment type="catalytic activity">
    <reaction evidence="1">
        <text>ATP + protein L-histidine = ADP + protein N-phospho-L-histidine.</text>
        <dbReference type="EC" id="2.7.13.3"/>
    </reaction>
</comment>
<comment type="caution">
    <text evidence="16">The sequence shown here is derived from an EMBL/GenBank/DDBJ whole genome shotgun (WGS) entry which is preliminary data.</text>
</comment>
<feature type="modified residue" description="4-aspartylphosphate" evidence="11">
    <location>
        <position position="1093"/>
    </location>
</feature>
<keyword evidence="4" id="KW-0808">Transferase</keyword>
<dbReference type="Pfam" id="PF07495">
    <property type="entry name" value="Y_Y_Y"/>
    <property type="match status" value="1"/>
</dbReference>
<dbReference type="Proteomes" id="UP001143545">
    <property type="component" value="Unassembled WGS sequence"/>
</dbReference>
<dbReference type="InterPro" id="IPR015943">
    <property type="entry name" value="WD40/YVTN_repeat-like_dom_sf"/>
</dbReference>
<evidence type="ECO:0000256" key="2">
    <source>
        <dbReference type="ARBA" id="ARBA00012438"/>
    </source>
</evidence>
<keyword evidence="12" id="KW-1133">Transmembrane helix</keyword>
<dbReference type="InterPro" id="IPR036097">
    <property type="entry name" value="HisK_dim/P_sf"/>
</dbReference>
<proteinExistence type="predicted"/>
<dbReference type="SUPFAM" id="SSF47384">
    <property type="entry name" value="Homodimeric domain of signal transducing histidine kinase"/>
    <property type="match status" value="1"/>
</dbReference>
<dbReference type="GO" id="GO:0000155">
    <property type="term" value="F:phosphorelay sensor kinase activity"/>
    <property type="evidence" value="ECO:0007669"/>
    <property type="project" value="InterPro"/>
</dbReference>
<dbReference type="PROSITE" id="PS01124">
    <property type="entry name" value="HTH_ARAC_FAMILY_2"/>
    <property type="match status" value="1"/>
</dbReference>
<evidence type="ECO:0000259" key="15">
    <source>
        <dbReference type="PROSITE" id="PS50110"/>
    </source>
</evidence>
<dbReference type="InterPro" id="IPR018060">
    <property type="entry name" value="HTH_AraC"/>
</dbReference>
<dbReference type="PRINTS" id="PR00344">
    <property type="entry name" value="BCTRLSENSOR"/>
</dbReference>
<keyword evidence="5" id="KW-0547">Nucleotide-binding</keyword>
<dbReference type="InterPro" id="IPR005467">
    <property type="entry name" value="His_kinase_dom"/>
</dbReference>
<evidence type="ECO:0000256" key="11">
    <source>
        <dbReference type="PROSITE-ProRule" id="PRU00169"/>
    </source>
</evidence>
<evidence type="ECO:0000259" key="13">
    <source>
        <dbReference type="PROSITE" id="PS01124"/>
    </source>
</evidence>
<dbReference type="GO" id="GO:0043565">
    <property type="term" value="F:sequence-specific DNA binding"/>
    <property type="evidence" value="ECO:0007669"/>
    <property type="project" value="InterPro"/>
</dbReference>
<keyword evidence="8" id="KW-0902">Two-component regulatory system</keyword>
<evidence type="ECO:0000256" key="9">
    <source>
        <dbReference type="ARBA" id="ARBA00023015"/>
    </source>
</evidence>
<evidence type="ECO:0000313" key="16">
    <source>
        <dbReference type="EMBL" id="GLB53892.1"/>
    </source>
</evidence>
<keyword evidence="6 16" id="KW-0418">Kinase</keyword>
<evidence type="ECO:0000256" key="3">
    <source>
        <dbReference type="ARBA" id="ARBA00022553"/>
    </source>
</evidence>
<dbReference type="EC" id="2.7.13.3" evidence="2"/>
<dbReference type="Pfam" id="PF12833">
    <property type="entry name" value="HTH_18"/>
    <property type="match status" value="1"/>
</dbReference>
<dbReference type="GO" id="GO:0003700">
    <property type="term" value="F:DNA-binding transcription factor activity"/>
    <property type="evidence" value="ECO:0007669"/>
    <property type="project" value="InterPro"/>
</dbReference>
<evidence type="ECO:0000256" key="5">
    <source>
        <dbReference type="ARBA" id="ARBA00022741"/>
    </source>
</evidence>
<keyword evidence="10" id="KW-0804">Transcription</keyword>
<dbReference type="Gene3D" id="1.10.287.130">
    <property type="match status" value="1"/>
</dbReference>
<dbReference type="InterPro" id="IPR009057">
    <property type="entry name" value="Homeodomain-like_sf"/>
</dbReference>